<protein>
    <recommendedName>
        <fullName evidence="4">Lipoprotein</fullName>
    </recommendedName>
</protein>
<comment type="caution">
    <text evidence="2">The sequence shown here is derived from an EMBL/GenBank/DDBJ whole genome shotgun (WGS) entry which is preliminary data.</text>
</comment>
<feature type="chain" id="PRO_5001472588" description="Lipoprotein" evidence="1">
    <location>
        <begin position="26"/>
        <end position="202"/>
    </location>
</feature>
<evidence type="ECO:0000256" key="1">
    <source>
        <dbReference type="SAM" id="SignalP"/>
    </source>
</evidence>
<dbReference type="EMBL" id="JFHN01000037">
    <property type="protein sequence ID" value="EXU76103.1"/>
    <property type="molecule type" value="Genomic_DNA"/>
</dbReference>
<dbReference type="PATRIC" id="fig|69222.5.peg.1589"/>
<accession>A0A014N9M6</accession>
<proteinExistence type="predicted"/>
<dbReference type="AlphaFoldDB" id="A0A014N9M6"/>
<dbReference type="Proteomes" id="UP000019918">
    <property type="component" value="Unassembled WGS sequence"/>
</dbReference>
<reference evidence="2 3" key="1">
    <citation type="submission" date="2014-02" db="EMBL/GenBank/DDBJ databases">
        <title>Draft genome of Erwinia mallotivora strain BT-MARDI, a papaya dieback pathogen.</title>
        <authorList>
            <person name="Redzuan R."/>
            <person name="Abu Bakar N."/>
            <person name="Badrun R."/>
            <person name="Mohd Raih M.F."/>
            <person name="Rozano L."/>
            <person name="Mat Amin N."/>
        </authorList>
    </citation>
    <scope>NUCLEOTIDE SEQUENCE [LARGE SCALE GENOMIC DNA]</scope>
    <source>
        <strain evidence="2 3">BT-MARDI</strain>
    </source>
</reference>
<evidence type="ECO:0000313" key="2">
    <source>
        <dbReference type="EMBL" id="EXU76103.1"/>
    </source>
</evidence>
<sequence>MMLTSRIFTYLLSGLTCLMIPATHATELHVADMPQFKDYPADINKGPFSNKLDLSGEQEKYSSHWKKITKNELKEPVNFAGHYRIYTDDKSSGNECLDHQGGVCGWVIDKLSGKIVAQLPAVAGTNVYQQVADNNTPVGEDFRIDTQKSSSLMILTGQAIPQKIEYNDNGIPITNPCQTTYYILENEEFSKVFEDKKGCAAD</sequence>
<evidence type="ECO:0000313" key="3">
    <source>
        <dbReference type="Proteomes" id="UP000019918"/>
    </source>
</evidence>
<evidence type="ECO:0008006" key="4">
    <source>
        <dbReference type="Google" id="ProtNLM"/>
    </source>
</evidence>
<name>A0A014N9M6_9GAMM</name>
<feature type="signal peptide" evidence="1">
    <location>
        <begin position="1"/>
        <end position="25"/>
    </location>
</feature>
<gene>
    <name evidence="2" type="ORF">BG55_07720</name>
</gene>
<keyword evidence="3" id="KW-1185">Reference proteome</keyword>
<organism evidence="2 3">
    <name type="scientific">Erwinia mallotivora</name>
    <dbReference type="NCBI Taxonomy" id="69222"/>
    <lineage>
        <taxon>Bacteria</taxon>
        <taxon>Pseudomonadati</taxon>
        <taxon>Pseudomonadota</taxon>
        <taxon>Gammaproteobacteria</taxon>
        <taxon>Enterobacterales</taxon>
        <taxon>Erwiniaceae</taxon>
        <taxon>Erwinia</taxon>
    </lineage>
</organism>
<keyword evidence="1" id="KW-0732">Signal</keyword>